<protein>
    <submittedName>
        <fullName evidence="2">Uncharacterized protein</fullName>
    </submittedName>
</protein>
<evidence type="ECO:0000313" key="3">
    <source>
        <dbReference type="Proteomes" id="UP000233837"/>
    </source>
</evidence>
<sequence>MMIAVFWNLDAVLLDAGRCFFLEPGCCFKIMRLLQLFLMLASWVFNTLKPHYCFSDVKKVQWQNYFGRSYNFDRTMMNADYSAAPRTVYWATRGHAQLRPKRLLTLRESEHFSESLASRPFYFLAFVITVMYFPFFRIQNLFFV</sequence>
<organism evidence="2 3">
    <name type="scientific">Dendrobium catenatum</name>
    <dbReference type="NCBI Taxonomy" id="906689"/>
    <lineage>
        <taxon>Eukaryota</taxon>
        <taxon>Viridiplantae</taxon>
        <taxon>Streptophyta</taxon>
        <taxon>Embryophyta</taxon>
        <taxon>Tracheophyta</taxon>
        <taxon>Spermatophyta</taxon>
        <taxon>Magnoliopsida</taxon>
        <taxon>Liliopsida</taxon>
        <taxon>Asparagales</taxon>
        <taxon>Orchidaceae</taxon>
        <taxon>Epidendroideae</taxon>
        <taxon>Malaxideae</taxon>
        <taxon>Dendrobiinae</taxon>
        <taxon>Dendrobium</taxon>
    </lineage>
</organism>
<gene>
    <name evidence="2" type="ORF">MA16_Dca028168</name>
</gene>
<name>A0A2I0VD56_9ASPA</name>
<accession>A0A2I0VD56</accession>
<feature type="transmembrane region" description="Helical" evidence="1">
    <location>
        <begin position="121"/>
        <end position="138"/>
    </location>
</feature>
<dbReference type="AlphaFoldDB" id="A0A2I0VD56"/>
<keyword evidence="1" id="KW-0472">Membrane</keyword>
<dbReference type="EMBL" id="KZ503800">
    <property type="protein sequence ID" value="PKU61334.1"/>
    <property type="molecule type" value="Genomic_DNA"/>
</dbReference>
<keyword evidence="3" id="KW-1185">Reference proteome</keyword>
<evidence type="ECO:0000313" key="2">
    <source>
        <dbReference type="EMBL" id="PKU61334.1"/>
    </source>
</evidence>
<evidence type="ECO:0000256" key="1">
    <source>
        <dbReference type="SAM" id="Phobius"/>
    </source>
</evidence>
<reference evidence="2 3" key="1">
    <citation type="journal article" date="2016" name="Sci. Rep.">
        <title>The Dendrobium catenatum Lindl. genome sequence provides insights into polysaccharide synthase, floral development and adaptive evolution.</title>
        <authorList>
            <person name="Zhang G.Q."/>
            <person name="Xu Q."/>
            <person name="Bian C."/>
            <person name="Tsai W.C."/>
            <person name="Yeh C.M."/>
            <person name="Liu K.W."/>
            <person name="Yoshida K."/>
            <person name="Zhang L.S."/>
            <person name="Chang S.B."/>
            <person name="Chen F."/>
            <person name="Shi Y."/>
            <person name="Su Y.Y."/>
            <person name="Zhang Y.Q."/>
            <person name="Chen L.J."/>
            <person name="Yin Y."/>
            <person name="Lin M."/>
            <person name="Huang H."/>
            <person name="Deng H."/>
            <person name="Wang Z.W."/>
            <person name="Zhu S.L."/>
            <person name="Zhao X."/>
            <person name="Deng C."/>
            <person name="Niu S.C."/>
            <person name="Huang J."/>
            <person name="Wang M."/>
            <person name="Liu G.H."/>
            <person name="Yang H.J."/>
            <person name="Xiao X.J."/>
            <person name="Hsiao Y.Y."/>
            <person name="Wu W.L."/>
            <person name="Chen Y.Y."/>
            <person name="Mitsuda N."/>
            <person name="Ohme-Takagi M."/>
            <person name="Luo Y.B."/>
            <person name="Van de Peer Y."/>
            <person name="Liu Z.J."/>
        </authorList>
    </citation>
    <scope>NUCLEOTIDE SEQUENCE [LARGE SCALE GENOMIC DNA]</scope>
    <source>
        <tissue evidence="2">The whole plant</tissue>
    </source>
</reference>
<reference evidence="2 3" key="2">
    <citation type="journal article" date="2017" name="Nature">
        <title>The Apostasia genome and the evolution of orchids.</title>
        <authorList>
            <person name="Zhang G.Q."/>
            <person name="Liu K.W."/>
            <person name="Li Z."/>
            <person name="Lohaus R."/>
            <person name="Hsiao Y.Y."/>
            <person name="Niu S.C."/>
            <person name="Wang J.Y."/>
            <person name="Lin Y.C."/>
            <person name="Xu Q."/>
            <person name="Chen L.J."/>
            <person name="Yoshida K."/>
            <person name="Fujiwara S."/>
            <person name="Wang Z.W."/>
            <person name="Zhang Y.Q."/>
            <person name="Mitsuda N."/>
            <person name="Wang M."/>
            <person name="Liu G.H."/>
            <person name="Pecoraro L."/>
            <person name="Huang H.X."/>
            <person name="Xiao X.J."/>
            <person name="Lin M."/>
            <person name="Wu X.Y."/>
            <person name="Wu W.L."/>
            <person name="Chen Y.Y."/>
            <person name="Chang S.B."/>
            <person name="Sakamoto S."/>
            <person name="Ohme-Takagi M."/>
            <person name="Yagi M."/>
            <person name="Zeng S.J."/>
            <person name="Shen C.Y."/>
            <person name="Yeh C.M."/>
            <person name="Luo Y.B."/>
            <person name="Tsai W.C."/>
            <person name="Van de Peer Y."/>
            <person name="Liu Z.J."/>
        </authorList>
    </citation>
    <scope>NUCLEOTIDE SEQUENCE [LARGE SCALE GENOMIC DNA]</scope>
    <source>
        <tissue evidence="2">The whole plant</tissue>
    </source>
</reference>
<keyword evidence="1" id="KW-0812">Transmembrane</keyword>
<dbReference type="Proteomes" id="UP000233837">
    <property type="component" value="Unassembled WGS sequence"/>
</dbReference>
<proteinExistence type="predicted"/>
<keyword evidence="1" id="KW-1133">Transmembrane helix</keyword>